<keyword evidence="1" id="KW-0472">Membrane</keyword>
<reference evidence="4" key="1">
    <citation type="journal article" date="2006" name="PLoS Biol.">
        <title>Macronuclear genome sequence of the ciliate Tetrahymena thermophila, a model eukaryote.</title>
        <authorList>
            <person name="Eisen J.A."/>
            <person name="Coyne R.S."/>
            <person name="Wu M."/>
            <person name="Wu D."/>
            <person name="Thiagarajan M."/>
            <person name="Wortman J.R."/>
            <person name="Badger J.H."/>
            <person name="Ren Q."/>
            <person name="Amedeo P."/>
            <person name="Jones K.M."/>
            <person name="Tallon L.J."/>
            <person name="Delcher A.L."/>
            <person name="Salzberg S.L."/>
            <person name="Silva J.C."/>
            <person name="Haas B.J."/>
            <person name="Majoros W.H."/>
            <person name="Farzad M."/>
            <person name="Carlton J.M."/>
            <person name="Smith R.K. Jr."/>
            <person name="Garg J."/>
            <person name="Pearlman R.E."/>
            <person name="Karrer K.M."/>
            <person name="Sun L."/>
            <person name="Manning G."/>
            <person name="Elde N.C."/>
            <person name="Turkewitz A.P."/>
            <person name="Asai D.J."/>
            <person name="Wilkes D.E."/>
            <person name="Wang Y."/>
            <person name="Cai H."/>
            <person name="Collins K."/>
            <person name="Stewart B.A."/>
            <person name="Lee S.R."/>
            <person name="Wilamowska K."/>
            <person name="Weinberg Z."/>
            <person name="Ruzzo W.L."/>
            <person name="Wloga D."/>
            <person name="Gaertig J."/>
            <person name="Frankel J."/>
            <person name="Tsao C.-C."/>
            <person name="Gorovsky M.A."/>
            <person name="Keeling P.J."/>
            <person name="Waller R.F."/>
            <person name="Patron N.J."/>
            <person name="Cherry J.M."/>
            <person name="Stover N.A."/>
            <person name="Krieger C.J."/>
            <person name="del Toro C."/>
            <person name="Ryder H.F."/>
            <person name="Williamson S.C."/>
            <person name="Barbeau R.A."/>
            <person name="Hamilton E.P."/>
            <person name="Orias E."/>
        </authorList>
    </citation>
    <scope>NUCLEOTIDE SEQUENCE [LARGE SCALE GENOMIC DNA]</scope>
    <source>
        <strain evidence="4">SB210</strain>
    </source>
</reference>
<sequence length="605" mass="70037">MIFSQTKLQIFLIISIGFVYCGQARQPTPTPQRVVKYETISDKQFKIEPGQMLQISFNSDVYDVQSIKVLQKLNNGTLQDMTINNYQLFEDQDKFNLGGCVSYQTQANYQKLFTINVNLNIDSDQVQARFTDVLYFKDDKTFMMLSSDFNIYTYTYLSLGNSQNGNYDTLQSSVNFKNLINIKPDQEPWAKGISYKSKGYIFTPSRAFLINSYQVSNIKSDMIIQTNYVARQKIYSIVTCLTGNSIYILTASGTDGVDSYYVQQTGEFIYSASYQKQQQNNMANINQNMPATCMFNIVKIKIVQQGQDQIAIFQENNEGLHVLLINPPKSQNAPITFQYQYFIGIPFISSFDAVKYTMSITLGSKTFQSGLEVFFDKNNYYINYFGDDEIQIDDVVLDSQTKNAIWISDDIGKAYRHSIFRQNFQYRQQIYEEFIDLAGDNQVIFFNYQNMNLLFTLGQRWLEIFNITNVQSEVLCSSKQGGVDQQYNVTFTTNYCSTEQLLQGKEADSLYLFKECIVSFNLNFQTIDVYITSANIGLIIGLTIGLFVLLVIILLCIYNRYKKNRGQIDQLFEQKKKYMNIESDEHNNMRQNEQKNQIQHQFDIQ</sequence>
<evidence type="ECO:0000313" key="3">
    <source>
        <dbReference type="EMBL" id="EAR83161.2"/>
    </source>
</evidence>
<name>Q22CV8_TETTS</name>
<proteinExistence type="predicted"/>
<dbReference type="AlphaFoldDB" id="Q22CV8"/>
<dbReference type="Proteomes" id="UP000009168">
    <property type="component" value="Unassembled WGS sequence"/>
</dbReference>
<feature type="transmembrane region" description="Helical" evidence="1">
    <location>
        <begin position="536"/>
        <end position="558"/>
    </location>
</feature>
<dbReference type="GeneID" id="7830098"/>
<dbReference type="EMBL" id="GG662521">
    <property type="protein sequence ID" value="EAR83161.2"/>
    <property type="molecule type" value="Genomic_DNA"/>
</dbReference>
<feature type="chain" id="PRO_5004200683" evidence="2">
    <location>
        <begin position="25"/>
        <end position="605"/>
    </location>
</feature>
<organism evidence="3 4">
    <name type="scientific">Tetrahymena thermophila (strain SB210)</name>
    <dbReference type="NCBI Taxonomy" id="312017"/>
    <lineage>
        <taxon>Eukaryota</taxon>
        <taxon>Sar</taxon>
        <taxon>Alveolata</taxon>
        <taxon>Ciliophora</taxon>
        <taxon>Intramacronucleata</taxon>
        <taxon>Oligohymenophorea</taxon>
        <taxon>Hymenostomatida</taxon>
        <taxon>Tetrahymenina</taxon>
        <taxon>Tetrahymenidae</taxon>
        <taxon>Tetrahymena</taxon>
    </lineage>
</organism>
<dbReference type="HOGENOM" id="CLU_453086_0_0_1"/>
<feature type="signal peptide" evidence="2">
    <location>
        <begin position="1"/>
        <end position="24"/>
    </location>
</feature>
<accession>Q22CV8</accession>
<keyword evidence="4" id="KW-1185">Reference proteome</keyword>
<dbReference type="RefSeq" id="XP_001030824.2">
    <property type="nucleotide sequence ID" value="XM_001030824.3"/>
</dbReference>
<dbReference type="InParanoid" id="Q22CV8"/>
<dbReference type="OrthoDB" id="324136at2759"/>
<keyword evidence="2" id="KW-0732">Signal</keyword>
<evidence type="ECO:0000313" key="4">
    <source>
        <dbReference type="Proteomes" id="UP000009168"/>
    </source>
</evidence>
<keyword evidence="1 3" id="KW-0812">Transmembrane</keyword>
<gene>
    <name evidence="3" type="ORF">TTHERM_01014780</name>
</gene>
<keyword evidence="1" id="KW-1133">Transmembrane helix</keyword>
<evidence type="ECO:0000256" key="2">
    <source>
        <dbReference type="SAM" id="SignalP"/>
    </source>
</evidence>
<dbReference type="KEGG" id="tet:TTHERM_01014780"/>
<protein>
    <submittedName>
        <fullName evidence="3">Transmembrane protein, putative</fullName>
    </submittedName>
</protein>
<evidence type="ECO:0000256" key="1">
    <source>
        <dbReference type="SAM" id="Phobius"/>
    </source>
</evidence>